<feature type="transmembrane region" description="Helical" evidence="7">
    <location>
        <begin position="39"/>
        <end position="59"/>
    </location>
</feature>
<dbReference type="HOGENOM" id="CLU_870853_0_0_3"/>
<dbReference type="CDD" id="cd07326">
    <property type="entry name" value="M56_BlaR1_MecR1_like"/>
    <property type="match status" value="1"/>
</dbReference>
<evidence type="ECO:0000256" key="1">
    <source>
        <dbReference type="ARBA" id="ARBA00022670"/>
    </source>
</evidence>
<evidence type="ECO:0000256" key="2">
    <source>
        <dbReference type="ARBA" id="ARBA00022723"/>
    </source>
</evidence>
<dbReference type="PANTHER" id="PTHR34978:SF3">
    <property type="entry name" value="SLR0241 PROTEIN"/>
    <property type="match status" value="1"/>
</dbReference>
<keyword evidence="9" id="KW-0346">Stress response</keyword>
<dbReference type="InterPro" id="IPR001915">
    <property type="entry name" value="Peptidase_M48"/>
</dbReference>
<feature type="transmembrane region" description="Helical" evidence="7">
    <location>
        <begin position="79"/>
        <end position="98"/>
    </location>
</feature>
<feature type="transmembrane region" description="Helical" evidence="7">
    <location>
        <begin position="6"/>
        <end position="27"/>
    </location>
</feature>
<dbReference type="RefSeq" id="WP_023173406.1">
    <property type="nucleotide sequence ID" value="NC_022600.1"/>
</dbReference>
<keyword evidence="2" id="KW-0479">Metal-binding</keyword>
<dbReference type="KEGG" id="glj:GKIL_2032"/>
<proteinExistence type="inferred from homology"/>
<keyword evidence="1 6" id="KW-0645">Protease</keyword>
<keyword evidence="5 6" id="KW-0482">Metalloprotease</keyword>
<dbReference type="InterPro" id="IPR052173">
    <property type="entry name" value="Beta-lactam_resp_regulator"/>
</dbReference>
<evidence type="ECO:0000313" key="10">
    <source>
        <dbReference type="Proteomes" id="UP000017396"/>
    </source>
</evidence>
<dbReference type="EMBL" id="CP003587">
    <property type="protein sequence ID" value="AGY58278.1"/>
    <property type="molecule type" value="Genomic_DNA"/>
</dbReference>
<keyword evidence="7" id="KW-1133">Transmembrane helix</keyword>
<organism evidence="9 10">
    <name type="scientific">Gloeobacter kilaueensis (strain ATCC BAA-2537 / CCAP 1431/1 / ULC 316 / JS1)</name>
    <dbReference type="NCBI Taxonomy" id="1183438"/>
    <lineage>
        <taxon>Bacteria</taxon>
        <taxon>Bacillati</taxon>
        <taxon>Cyanobacteriota</taxon>
        <taxon>Cyanophyceae</taxon>
        <taxon>Gloeobacterales</taxon>
        <taxon>Gloeobacteraceae</taxon>
        <taxon>Gloeobacter</taxon>
    </lineage>
</organism>
<gene>
    <name evidence="9" type="ORF">GKIL_2032</name>
</gene>
<dbReference type="Pfam" id="PF01435">
    <property type="entry name" value="Peptidase_M48"/>
    <property type="match status" value="1"/>
</dbReference>
<evidence type="ECO:0000256" key="4">
    <source>
        <dbReference type="ARBA" id="ARBA00022833"/>
    </source>
</evidence>
<dbReference type="GO" id="GO:0004222">
    <property type="term" value="F:metalloendopeptidase activity"/>
    <property type="evidence" value="ECO:0007669"/>
    <property type="project" value="InterPro"/>
</dbReference>
<name>U5QHA2_GLOK1</name>
<comment type="similarity">
    <text evidence="6">Belongs to the peptidase M48 family.</text>
</comment>
<keyword evidence="10" id="KW-1185">Reference proteome</keyword>
<dbReference type="AlphaFoldDB" id="U5QHA2"/>
<protein>
    <submittedName>
        <fullName evidence="9">Heat shock protein HtpX</fullName>
    </submittedName>
</protein>
<dbReference type="GO" id="GO:0046872">
    <property type="term" value="F:metal ion binding"/>
    <property type="evidence" value="ECO:0007669"/>
    <property type="project" value="UniProtKB-KW"/>
</dbReference>
<evidence type="ECO:0000313" key="9">
    <source>
        <dbReference type="EMBL" id="AGY58278.1"/>
    </source>
</evidence>
<evidence type="ECO:0000256" key="7">
    <source>
        <dbReference type="SAM" id="Phobius"/>
    </source>
</evidence>
<keyword evidence="7" id="KW-0472">Membrane</keyword>
<evidence type="ECO:0000256" key="5">
    <source>
        <dbReference type="ARBA" id="ARBA00023049"/>
    </source>
</evidence>
<keyword evidence="3 6" id="KW-0378">Hydrolase</keyword>
<dbReference type="eggNOG" id="COG0501">
    <property type="taxonomic scope" value="Bacteria"/>
</dbReference>
<evidence type="ECO:0000259" key="8">
    <source>
        <dbReference type="Pfam" id="PF01435"/>
    </source>
</evidence>
<keyword evidence="7" id="KW-0812">Transmembrane</keyword>
<dbReference type="GO" id="GO:0006508">
    <property type="term" value="P:proteolysis"/>
    <property type="evidence" value="ECO:0007669"/>
    <property type="project" value="UniProtKB-KW"/>
</dbReference>
<dbReference type="Gene3D" id="3.30.2010.10">
    <property type="entry name" value="Metalloproteases ('zincins'), catalytic domain"/>
    <property type="match status" value="1"/>
</dbReference>
<dbReference type="PANTHER" id="PTHR34978">
    <property type="entry name" value="POSSIBLE SENSOR-TRANSDUCER PROTEIN BLAR"/>
    <property type="match status" value="1"/>
</dbReference>
<feature type="transmembrane region" description="Helical" evidence="7">
    <location>
        <begin position="290"/>
        <end position="309"/>
    </location>
</feature>
<reference evidence="9 10" key="1">
    <citation type="journal article" date="2013" name="PLoS ONE">
        <title>Cultivation and Complete Genome Sequencing of Gloeobacter kilaueensis sp. nov., from a Lava Cave in Kilauea Caldera, Hawai'i.</title>
        <authorList>
            <person name="Saw J.H."/>
            <person name="Schatz M."/>
            <person name="Brown M.V."/>
            <person name="Kunkel D.D."/>
            <person name="Foster J.S."/>
            <person name="Shick H."/>
            <person name="Christensen S."/>
            <person name="Hou S."/>
            <person name="Wan X."/>
            <person name="Donachie S.P."/>
        </authorList>
    </citation>
    <scope>NUCLEOTIDE SEQUENCE [LARGE SCALE GENOMIC DNA]</scope>
    <source>
        <strain evidence="10">JS</strain>
    </source>
</reference>
<sequence>MLVELLFPVLGGATFALGLGYWTRVRLRDERRWECRRQAQLIELAAPAATGCLVLWHILEDLQAGGLAWIAHGLAGLPLWPLLGFAALTIPGVCVYILRHLRLADQLRACSRTDAQVSEAQVLLDTLSAEAGMDAPLLRRLLTQKPVALVMGFRRPVVYLSSWYFEQLSVEQLRPVLAHELAHVARQDNLLAAIAAGLSTAASRIRLGRRAYKGFVRERELAADEMAASLTGQPLRLANILLKVLEEHVPSGDACPCATTGEDFEERLEHLIGLHGEVPGPRPTVPGWRLAVTWLAFACVALLCADLIPHCLDLLQQTP</sequence>
<accession>U5QHA2</accession>
<dbReference type="Proteomes" id="UP000017396">
    <property type="component" value="Chromosome"/>
</dbReference>
<dbReference type="OrthoDB" id="15218at2"/>
<dbReference type="STRING" id="1183438.GKIL_2032"/>
<evidence type="ECO:0000256" key="6">
    <source>
        <dbReference type="RuleBase" id="RU003983"/>
    </source>
</evidence>
<evidence type="ECO:0000256" key="3">
    <source>
        <dbReference type="ARBA" id="ARBA00022801"/>
    </source>
</evidence>
<keyword evidence="4 6" id="KW-0862">Zinc</keyword>
<comment type="cofactor">
    <cofactor evidence="6">
        <name>Zn(2+)</name>
        <dbReference type="ChEBI" id="CHEBI:29105"/>
    </cofactor>
    <text evidence="6">Binds 1 zinc ion per subunit.</text>
</comment>
<feature type="domain" description="Peptidase M48" evidence="8">
    <location>
        <begin position="145"/>
        <end position="200"/>
    </location>
</feature>